<organism evidence="2 3">
    <name type="scientific">Leptotrichia hofstadii</name>
    <dbReference type="NCBI Taxonomy" id="157688"/>
    <lineage>
        <taxon>Bacteria</taxon>
        <taxon>Fusobacteriati</taxon>
        <taxon>Fusobacteriota</taxon>
        <taxon>Fusobacteriia</taxon>
        <taxon>Fusobacteriales</taxon>
        <taxon>Leptotrichiaceae</taxon>
        <taxon>Leptotrichia</taxon>
    </lineage>
</organism>
<reference evidence="2 3" key="1">
    <citation type="submission" date="2019-07" db="EMBL/GenBank/DDBJ databases">
        <title>Complete Genome Sequence of Leptotrichia hofstadii Strain JCM16775.</title>
        <authorList>
            <person name="Watanabe S."/>
            <person name="Cui L."/>
        </authorList>
    </citation>
    <scope>NUCLEOTIDE SEQUENCE [LARGE SCALE GENOMIC DNA]</scope>
    <source>
        <strain evidence="2 3">JCM16775</strain>
        <plasmid evidence="3">pjcm16775-2 dna</plasmid>
    </source>
</reference>
<dbReference type="AlphaFoldDB" id="A0A510JKJ6"/>
<dbReference type="Proteomes" id="UP000321892">
    <property type="component" value="Plasmid pjcm16775-2 dna"/>
</dbReference>
<keyword evidence="3" id="KW-1185">Reference proteome</keyword>
<dbReference type="RefSeq" id="WP_172966436.1">
    <property type="nucleotide sequence ID" value="NZ_AP019825.1"/>
</dbReference>
<evidence type="ECO:0000313" key="2">
    <source>
        <dbReference type="EMBL" id="BBM39787.1"/>
    </source>
</evidence>
<dbReference type="Pfam" id="PF04404">
    <property type="entry name" value="ERF"/>
    <property type="match status" value="1"/>
</dbReference>
<dbReference type="InterPro" id="IPR007499">
    <property type="entry name" value="ERF_bacteria_virus"/>
</dbReference>
<evidence type="ECO:0000313" key="3">
    <source>
        <dbReference type="Proteomes" id="UP000321892"/>
    </source>
</evidence>
<proteinExistence type="predicted"/>
<evidence type="ECO:0008006" key="4">
    <source>
        <dbReference type="Google" id="ProtNLM"/>
    </source>
</evidence>
<keyword evidence="2" id="KW-0614">Plasmid</keyword>
<protein>
    <recommendedName>
        <fullName evidence="4">ERF superfamily protein</fullName>
    </recommendedName>
</protein>
<sequence length="146" mass="16894">MNIYEKLQKARVELQSLGLKMGGHNKFSGFKYFELKDFLPKVNEIFENLKLFSKFDLLENEGVLTVINTEKTDETITFVTPKAEIVLKGQNGLQMIGSTHTYLKRYCYLNALEIVEDDMINATIDKDKQQNKPKEYSTEEEKIKSS</sequence>
<name>A0A510JKJ6_9FUSO</name>
<accession>A0A510JKJ6</accession>
<geneLocation type="plasmid" evidence="3">
    <name>pjcm16775-2 dna</name>
</geneLocation>
<gene>
    <name evidence="2" type="ORF">JCM16775_p2012</name>
</gene>
<dbReference type="EMBL" id="AP019825">
    <property type="protein sequence ID" value="BBM39787.1"/>
    <property type="molecule type" value="Genomic_DNA"/>
</dbReference>
<evidence type="ECO:0000256" key="1">
    <source>
        <dbReference type="SAM" id="MobiDB-lite"/>
    </source>
</evidence>
<feature type="region of interest" description="Disordered" evidence="1">
    <location>
        <begin position="126"/>
        <end position="146"/>
    </location>
</feature>
<dbReference type="KEGG" id="lhf:JCM16775_p2012"/>